<organism evidence="4 5">
    <name type="scientific">Bacteroides ovatus</name>
    <dbReference type="NCBI Taxonomy" id="28116"/>
    <lineage>
        <taxon>Bacteria</taxon>
        <taxon>Pseudomonadati</taxon>
        <taxon>Bacteroidota</taxon>
        <taxon>Bacteroidia</taxon>
        <taxon>Bacteroidales</taxon>
        <taxon>Bacteroidaceae</taxon>
        <taxon>Bacteroides</taxon>
    </lineage>
</organism>
<proteinExistence type="predicted"/>
<dbReference type="CDD" id="cd00761">
    <property type="entry name" value="Glyco_tranf_GTA_type"/>
    <property type="match status" value="1"/>
</dbReference>
<evidence type="ECO:0000256" key="2">
    <source>
        <dbReference type="ARBA" id="ARBA00022679"/>
    </source>
</evidence>
<dbReference type="PANTHER" id="PTHR22916">
    <property type="entry name" value="GLYCOSYLTRANSFERASE"/>
    <property type="match status" value="1"/>
</dbReference>
<dbReference type="Proteomes" id="UP000181870">
    <property type="component" value="Unassembled WGS sequence"/>
</dbReference>
<gene>
    <name evidence="4" type="ORF">SAMN05192582_101320</name>
</gene>
<dbReference type="SUPFAM" id="SSF53448">
    <property type="entry name" value="Nucleotide-diphospho-sugar transferases"/>
    <property type="match status" value="1"/>
</dbReference>
<dbReference type="InterPro" id="IPR001173">
    <property type="entry name" value="Glyco_trans_2-like"/>
</dbReference>
<dbReference type="Pfam" id="PF00535">
    <property type="entry name" value="Glycos_transf_2"/>
    <property type="match status" value="1"/>
</dbReference>
<protein>
    <submittedName>
        <fullName evidence="4">Glycosyltransferase involved in cell wall bisynthesis</fullName>
    </submittedName>
</protein>
<evidence type="ECO:0000313" key="5">
    <source>
        <dbReference type="Proteomes" id="UP000181870"/>
    </source>
</evidence>
<feature type="domain" description="Glycosyltransferase 2-like" evidence="3">
    <location>
        <begin position="6"/>
        <end position="144"/>
    </location>
</feature>
<dbReference type="GO" id="GO:0016758">
    <property type="term" value="F:hexosyltransferase activity"/>
    <property type="evidence" value="ECO:0007669"/>
    <property type="project" value="UniProtKB-ARBA"/>
</dbReference>
<sequence>MNPKVSIVVPVYRVECYLDRCVQSLVNQTLKEIEIILVDDGSPDKCPQMCDEYAKKDYRVKVIHKQNAGLGMACNSGIEVATGDYIAFCDSDDYVDVKMYEAMYKAALEHRADVVFTGIQTVDENGVVRPMSQPPQKAVLTQRKQIEAYLLNMVASEPSATNDRDIQMSAKVVLYKREMIEKYHLRFESERVYISEDLIWHIDVLAHASCVCLLPETFYYYYCNTTSLSKKVRTDRFSFFKSLRGEVLRRCHDYGISEEIKLRADRLFIGYTRMDLKKICNSKELSFKQKKELLVRVCNDKVWIDILRNYPLRVMPIRHRIVMVFIKHRNYLLLNLLFRLSN</sequence>
<evidence type="ECO:0000313" key="4">
    <source>
        <dbReference type="EMBL" id="SDH77763.1"/>
    </source>
</evidence>
<keyword evidence="2 4" id="KW-0808">Transferase</keyword>
<keyword evidence="1" id="KW-0328">Glycosyltransferase</keyword>
<evidence type="ECO:0000259" key="3">
    <source>
        <dbReference type="Pfam" id="PF00535"/>
    </source>
</evidence>
<accession>A0A1G8F6G3</accession>
<reference evidence="4 5" key="1">
    <citation type="submission" date="2016-10" db="EMBL/GenBank/DDBJ databases">
        <authorList>
            <person name="de Groot N.N."/>
        </authorList>
    </citation>
    <scope>NUCLEOTIDE SEQUENCE [LARGE SCALE GENOMIC DNA]</scope>
    <source>
        <strain evidence="4 5">NLAE-zl-C57</strain>
    </source>
</reference>
<dbReference type="AlphaFoldDB" id="A0A1G8F6G3"/>
<dbReference type="PANTHER" id="PTHR22916:SF51">
    <property type="entry name" value="GLYCOSYLTRANSFERASE EPSH-RELATED"/>
    <property type="match status" value="1"/>
</dbReference>
<dbReference type="InterPro" id="IPR029044">
    <property type="entry name" value="Nucleotide-diphossugar_trans"/>
</dbReference>
<dbReference type="RefSeq" id="WP_074637033.1">
    <property type="nucleotide sequence ID" value="NZ_FNDO01000013.1"/>
</dbReference>
<name>A0A1G8F6G3_BACOV</name>
<evidence type="ECO:0000256" key="1">
    <source>
        <dbReference type="ARBA" id="ARBA00022676"/>
    </source>
</evidence>
<dbReference type="EMBL" id="FNDO01000013">
    <property type="protein sequence ID" value="SDH77763.1"/>
    <property type="molecule type" value="Genomic_DNA"/>
</dbReference>
<dbReference type="Gene3D" id="3.90.550.10">
    <property type="entry name" value="Spore Coat Polysaccharide Biosynthesis Protein SpsA, Chain A"/>
    <property type="match status" value="1"/>
</dbReference>